<dbReference type="SUPFAM" id="SSF55729">
    <property type="entry name" value="Acyl-CoA N-acyltransferases (Nat)"/>
    <property type="match status" value="1"/>
</dbReference>
<keyword evidence="3" id="KW-1185">Reference proteome</keyword>
<evidence type="ECO:0000259" key="1">
    <source>
        <dbReference type="PROSITE" id="PS51186"/>
    </source>
</evidence>
<proteinExistence type="predicted"/>
<dbReference type="Proteomes" id="UP000318937">
    <property type="component" value="Unassembled WGS sequence"/>
</dbReference>
<dbReference type="Pfam" id="PF00583">
    <property type="entry name" value="Acetyltransf_1"/>
    <property type="match status" value="1"/>
</dbReference>
<dbReference type="InterPro" id="IPR016181">
    <property type="entry name" value="Acyl_CoA_acyltransferase"/>
</dbReference>
<accession>A0A544T5W9</accession>
<dbReference type="OrthoDB" id="1902458at2"/>
<feature type="domain" description="N-acetyltransferase" evidence="1">
    <location>
        <begin position="17"/>
        <end position="161"/>
    </location>
</feature>
<name>A0A544T5W9_9BACI</name>
<dbReference type="EMBL" id="VDGG01000026">
    <property type="protein sequence ID" value="TQR12827.1"/>
    <property type="molecule type" value="Genomic_DNA"/>
</dbReference>
<gene>
    <name evidence="2" type="ORF">FG383_13105</name>
</gene>
<sequence>MTITLQEVLETEAPILLNMYSLYLHDLSKFTPNINIGADGLFPYEDLELFWKTEGISPYFIKNDNDIIGFLLLLERPFLKKENDFSVNDIFILNKYKGKGLGSEVLEKLFEEKPGKYFVMELVENLPAVAFWKKVYAQLNIVFEEKHELVDDEPCLIQTFTISE</sequence>
<reference evidence="2 3" key="1">
    <citation type="submission" date="2019-05" db="EMBL/GenBank/DDBJ databases">
        <title>Psychrobacillus vulpis sp. nov., a new species isolated from feces of a red fox that inhabits in The Tablas de Daimiel Natural Park, Albacete, Spain.</title>
        <authorList>
            <person name="Rodriguez M."/>
            <person name="Reina J.C."/>
            <person name="Bejar V."/>
            <person name="Llamas I."/>
        </authorList>
    </citation>
    <scope>NUCLEOTIDE SEQUENCE [LARGE SCALE GENOMIC DNA]</scope>
    <source>
        <strain evidence="2 3">NHI-2</strain>
    </source>
</reference>
<keyword evidence="2" id="KW-0808">Transferase</keyword>
<protein>
    <submittedName>
        <fullName evidence="2">GNAT family N-acetyltransferase</fullName>
    </submittedName>
</protein>
<evidence type="ECO:0000313" key="3">
    <source>
        <dbReference type="Proteomes" id="UP000318937"/>
    </source>
</evidence>
<dbReference type="AlphaFoldDB" id="A0A544T5W9"/>
<dbReference type="GO" id="GO:0016747">
    <property type="term" value="F:acyltransferase activity, transferring groups other than amino-acyl groups"/>
    <property type="evidence" value="ECO:0007669"/>
    <property type="project" value="InterPro"/>
</dbReference>
<comment type="caution">
    <text evidence="2">The sequence shown here is derived from an EMBL/GenBank/DDBJ whole genome shotgun (WGS) entry which is preliminary data.</text>
</comment>
<organism evidence="2 3">
    <name type="scientific">Psychrobacillus soli</name>
    <dbReference type="NCBI Taxonomy" id="1543965"/>
    <lineage>
        <taxon>Bacteria</taxon>
        <taxon>Bacillati</taxon>
        <taxon>Bacillota</taxon>
        <taxon>Bacilli</taxon>
        <taxon>Bacillales</taxon>
        <taxon>Bacillaceae</taxon>
        <taxon>Psychrobacillus</taxon>
    </lineage>
</organism>
<dbReference type="CDD" id="cd04301">
    <property type="entry name" value="NAT_SF"/>
    <property type="match status" value="1"/>
</dbReference>
<dbReference type="InterPro" id="IPR000182">
    <property type="entry name" value="GNAT_dom"/>
</dbReference>
<dbReference type="Gene3D" id="3.40.630.30">
    <property type="match status" value="1"/>
</dbReference>
<dbReference type="PROSITE" id="PS51186">
    <property type="entry name" value="GNAT"/>
    <property type="match status" value="1"/>
</dbReference>
<evidence type="ECO:0000313" key="2">
    <source>
        <dbReference type="EMBL" id="TQR12827.1"/>
    </source>
</evidence>